<sequence>MSDVDVDAIVIGAGHNGLAAALHLATRGWRVLVLEQQATPGGAVKTAECTLPGFRHDLYAMNLSLFAGSAFHAEHGALLAQHGLGFVPCSKPFASVFNPGAAVPWLGVEQGLQATLAHIQRASAADAQRWRELDARFEREAPHLFALLGTPAPSWPMLRNAWRLLRALGWNGVQQLAQLLLSSPRAFVQQHFESEAVQCLLAAWGLHLDYAPDVAGGALFPYLEAMAGQRFGMALGQGGADTIVKAMVAALQARGGQLRTGATVARITVQGGQATGVQLADGQQINARRAVIANVHPRALYGPLLGEAAPPDAGRARALRPGPATMMIHLALRELPRWQAGDALREFAYVHIAPSLAQMAQTYADAQAGRLPAEPVLVVGQPTVVDPSRAPAGQHVLWVQVRVLPWQVQADAAGLLPPAGWDDLKEAYADRVMALLERHAPGLGAQVLGRCVLSPLDLARDNPNLVEGDSLSGSHHLDQFFLMRPGPGRSRWRTGVERLFHIGASTWPGAGTGAGSGYMLARGLVG</sequence>
<evidence type="ECO:0000313" key="6">
    <source>
        <dbReference type="Proteomes" id="UP001365405"/>
    </source>
</evidence>
<evidence type="ECO:0000313" key="5">
    <source>
        <dbReference type="EMBL" id="MEK8053109.1"/>
    </source>
</evidence>
<feature type="domain" description="Amine oxidase" evidence="4">
    <location>
        <begin position="17"/>
        <end position="493"/>
    </location>
</feature>
<keyword evidence="6" id="KW-1185">Reference proteome</keyword>
<dbReference type="PANTHER" id="PTHR10668">
    <property type="entry name" value="PHYTOENE DEHYDROGENASE"/>
    <property type="match status" value="1"/>
</dbReference>
<proteinExistence type="predicted"/>
<evidence type="ECO:0000256" key="3">
    <source>
        <dbReference type="ARBA" id="ARBA00040298"/>
    </source>
</evidence>
<dbReference type="InterPro" id="IPR036188">
    <property type="entry name" value="FAD/NAD-bd_sf"/>
</dbReference>
<dbReference type="RefSeq" id="WP_341412841.1">
    <property type="nucleotide sequence ID" value="NZ_JBBUTH010000010.1"/>
</dbReference>
<comment type="subunit">
    <text evidence="2">Interacts with COX5B; this interaction may contribute to localize PYROXD2 to the inner face of the inner mitochondrial membrane.</text>
</comment>
<dbReference type="Proteomes" id="UP001365405">
    <property type="component" value="Unassembled WGS sequence"/>
</dbReference>
<evidence type="ECO:0000256" key="1">
    <source>
        <dbReference type="ARBA" id="ARBA00037217"/>
    </source>
</evidence>
<gene>
    <name evidence="5" type="ORF">AACH10_22840</name>
</gene>
<protein>
    <recommendedName>
        <fullName evidence="3">Pyridine nucleotide-disulfide oxidoreductase domain-containing protein 2</fullName>
    </recommendedName>
</protein>
<evidence type="ECO:0000259" key="4">
    <source>
        <dbReference type="Pfam" id="PF01593"/>
    </source>
</evidence>
<comment type="caution">
    <text evidence="5">The sequence shown here is derived from an EMBL/GenBank/DDBJ whole genome shotgun (WGS) entry which is preliminary data.</text>
</comment>
<accession>A0ABU9CMQ8</accession>
<dbReference type="Pfam" id="PF01593">
    <property type="entry name" value="Amino_oxidase"/>
    <property type="match status" value="1"/>
</dbReference>
<dbReference type="InterPro" id="IPR002937">
    <property type="entry name" value="Amino_oxidase"/>
</dbReference>
<dbReference type="Gene3D" id="3.50.50.60">
    <property type="entry name" value="FAD/NAD(P)-binding domain"/>
    <property type="match status" value="2"/>
</dbReference>
<evidence type="ECO:0000256" key="2">
    <source>
        <dbReference type="ARBA" id="ARBA00038825"/>
    </source>
</evidence>
<dbReference type="SUPFAM" id="SSF51905">
    <property type="entry name" value="FAD/NAD(P)-binding domain"/>
    <property type="match status" value="1"/>
</dbReference>
<organism evidence="5 6">
    <name type="scientific">Pseudaquabacterium inlustre</name>
    <dbReference type="NCBI Taxonomy" id="2984192"/>
    <lineage>
        <taxon>Bacteria</taxon>
        <taxon>Pseudomonadati</taxon>
        <taxon>Pseudomonadota</taxon>
        <taxon>Betaproteobacteria</taxon>
        <taxon>Burkholderiales</taxon>
        <taxon>Sphaerotilaceae</taxon>
        <taxon>Pseudaquabacterium</taxon>
    </lineage>
</organism>
<dbReference type="PANTHER" id="PTHR10668:SF105">
    <property type="entry name" value="DEHYDROGENASE-RELATED"/>
    <property type="match status" value="1"/>
</dbReference>
<dbReference type="EMBL" id="JBBUTH010000010">
    <property type="protein sequence ID" value="MEK8053109.1"/>
    <property type="molecule type" value="Genomic_DNA"/>
</dbReference>
<name>A0ABU9CMQ8_9BURK</name>
<reference evidence="5 6" key="1">
    <citation type="submission" date="2024-04" db="EMBL/GenBank/DDBJ databases">
        <title>Novel species of the genus Ideonella isolated from streams.</title>
        <authorList>
            <person name="Lu H."/>
        </authorList>
    </citation>
    <scope>NUCLEOTIDE SEQUENCE [LARGE SCALE GENOMIC DNA]</scope>
    <source>
        <strain evidence="5 6">DXS22W</strain>
    </source>
</reference>
<comment type="function">
    <text evidence="1">Probable oxidoreductase that may play a role as regulator of mitochondrial function.</text>
</comment>